<dbReference type="PROSITE" id="PS50222">
    <property type="entry name" value="EF_HAND_2"/>
    <property type="match status" value="3"/>
</dbReference>
<dbReference type="InterPro" id="IPR002048">
    <property type="entry name" value="EF_hand_dom"/>
</dbReference>
<dbReference type="OrthoDB" id="26525at2759"/>
<dbReference type="Gene3D" id="1.10.238.10">
    <property type="entry name" value="EF-hand"/>
    <property type="match status" value="1"/>
</dbReference>
<dbReference type="InterPro" id="IPR011992">
    <property type="entry name" value="EF-hand-dom_pair"/>
</dbReference>
<name>A0A139AYX5_GONPJ</name>
<protein>
    <submittedName>
        <fullName evidence="4">EF-hand</fullName>
    </submittedName>
</protein>
<evidence type="ECO:0000259" key="3">
    <source>
        <dbReference type="PROSITE" id="PS50222"/>
    </source>
</evidence>
<dbReference type="EMBL" id="KQ965732">
    <property type="protein sequence ID" value="KXS21675.1"/>
    <property type="molecule type" value="Genomic_DNA"/>
</dbReference>
<dbReference type="SUPFAM" id="SSF47473">
    <property type="entry name" value="EF-hand"/>
    <property type="match status" value="1"/>
</dbReference>
<reference evidence="4 5" key="1">
    <citation type="journal article" date="2015" name="Genome Biol. Evol.">
        <title>Phylogenomic analyses indicate that early fungi evolved digesting cell walls of algal ancestors of land plants.</title>
        <authorList>
            <person name="Chang Y."/>
            <person name="Wang S."/>
            <person name="Sekimoto S."/>
            <person name="Aerts A.L."/>
            <person name="Choi C."/>
            <person name="Clum A."/>
            <person name="LaButti K.M."/>
            <person name="Lindquist E.A."/>
            <person name="Yee Ngan C."/>
            <person name="Ohm R.A."/>
            <person name="Salamov A.A."/>
            <person name="Grigoriev I.V."/>
            <person name="Spatafora J.W."/>
            <person name="Berbee M.L."/>
        </authorList>
    </citation>
    <scope>NUCLEOTIDE SEQUENCE [LARGE SCALE GENOMIC DNA]</scope>
    <source>
        <strain evidence="4 5">JEL478</strain>
    </source>
</reference>
<keyword evidence="1" id="KW-0677">Repeat</keyword>
<evidence type="ECO:0000313" key="5">
    <source>
        <dbReference type="Proteomes" id="UP000070544"/>
    </source>
</evidence>
<dbReference type="InterPro" id="IPR018247">
    <property type="entry name" value="EF_Hand_1_Ca_BS"/>
</dbReference>
<dbReference type="SMART" id="SM00054">
    <property type="entry name" value="EFh"/>
    <property type="match status" value="3"/>
</dbReference>
<proteinExistence type="predicted"/>
<dbReference type="PANTHER" id="PTHR46311:SF5">
    <property type="entry name" value="EF-HAND DOMAIN-CONTAINING PROTEIN"/>
    <property type="match status" value="1"/>
</dbReference>
<dbReference type="STRING" id="1344416.A0A139AYX5"/>
<keyword evidence="2" id="KW-0106">Calcium</keyword>
<dbReference type="CDD" id="cd00051">
    <property type="entry name" value="EFh"/>
    <property type="match status" value="1"/>
</dbReference>
<evidence type="ECO:0000313" key="4">
    <source>
        <dbReference type="EMBL" id="KXS21675.1"/>
    </source>
</evidence>
<keyword evidence="5" id="KW-1185">Reference proteome</keyword>
<accession>A0A139AYX5</accession>
<dbReference type="InterPro" id="IPR051111">
    <property type="entry name" value="Ca-binding_regulatory"/>
</dbReference>
<dbReference type="PANTHER" id="PTHR46311">
    <property type="entry name" value="CALCIUM-BINDING PROTEIN 8-RELATED"/>
    <property type="match status" value="1"/>
</dbReference>
<dbReference type="AlphaFoldDB" id="A0A139AYX5"/>
<dbReference type="PROSITE" id="PS00018">
    <property type="entry name" value="EF_HAND_1"/>
    <property type="match status" value="2"/>
</dbReference>
<evidence type="ECO:0000256" key="2">
    <source>
        <dbReference type="ARBA" id="ARBA00022837"/>
    </source>
</evidence>
<dbReference type="GO" id="GO:0005509">
    <property type="term" value="F:calcium ion binding"/>
    <property type="evidence" value="ECO:0007669"/>
    <property type="project" value="InterPro"/>
</dbReference>
<feature type="domain" description="EF-hand" evidence="3">
    <location>
        <begin position="80"/>
        <end position="115"/>
    </location>
</feature>
<gene>
    <name evidence="4" type="ORF">M427DRAFT_51076</name>
</gene>
<dbReference type="Pfam" id="PF13833">
    <property type="entry name" value="EF-hand_8"/>
    <property type="match status" value="1"/>
</dbReference>
<dbReference type="Pfam" id="PF13499">
    <property type="entry name" value="EF-hand_7"/>
    <property type="match status" value="1"/>
</dbReference>
<dbReference type="OMA" id="YAMKHGQ"/>
<dbReference type="Proteomes" id="UP000070544">
    <property type="component" value="Unassembled WGS sequence"/>
</dbReference>
<dbReference type="GO" id="GO:0032588">
    <property type="term" value="C:trans-Golgi network membrane"/>
    <property type="evidence" value="ECO:0007669"/>
    <property type="project" value="TreeGrafter"/>
</dbReference>
<feature type="domain" description="EF-hand" evidence="3">
    <location>
        <begin position="8"/>
        <end position="43"/>
    </location>
</feature>
<sequence length="149" mass="17198">MIQLLKSVRASDIREVFRIADEDQKGYLLRSDFEVACAGLLGYTPSNLELDQLSRGHAFNKGDVTLPVFTELVSARLNWSEDDLLRETFLEMDLSRNGFISRRDFIQCVRRLCPRVPEARLRQAFAEVDGDGDGRVSFRDFDRMMKAFR</sequence>
<feature type="domain" description="EF-hand" evidence="3">
    <location>
        <begin position="116"/>
        <end position="149"/>
    </location>
</feature>
<organism evidence="4 5">
    <name type="scientific">Gonapodya prolifera (strain JEL478)</name>
    <name type="common">Monoblepharis prolifera</name>
    <dbReference type="NCBI Taxonomy" id="1344416"/>
    <lineage>
        <taxon>Eukaryota</taxon>
        <taxon>Fungi</taxon>
        <taxon>Fungi incertae sedis</taxon>
        <taxon>Chytridiomycota</taxon>
        <taxon>Chytridiomycota incertae sedis</taxon>
        <taxon>Monoblepharidomycetes</taxon>
        <taxon>Monoblepharidales</taxon>
        <taxon>Gonapodyaceae</taxon>
        <taxon>Gonapodya</taxon>
    </lineage>
</organism>
<evidence type="ECO:0000256" key="1">
    <source>
        <dbReference type="ARBA" id="ARBA00022737"/>
    </source>
</evidence>